<accession>A0ABR8U5P3</accession>
<sequence length="158" mass="18183">MNKEEKIRQLAIAVYTVNRHAKTATNNRDLYALKNKTIERLLTVGDAHKIGLHFIDNPQLSQQSSTVLVKCSDFLFHTLPEKQDFTSLPHLGNQDQNFRNPQERMNLKVAKELLAEYIGEEKKSESIAPKNETPTKLQSQKRRRVSNTQTFRSSYLDG</sequence>
<reference evidence="2 3" key="1">
    <citation type="submission" date="2020-08" db="EMBL/GenBank/DDBJ databases">
        <title>A Genomic Blueprint of the Chicken Gut Microbiome.</title>
        <authorList>
            <person name="Gilroy R."/>
            <person name="Ravi A."/>
            <person name="Getino M."/>
            <person name="Pursley I."/>
            <person name="Horton D.L."/>
            <person name="Alikhan N.-F."/>
            <person name="Baker D."/>
            <person name="Gharbi K."/>
            <person name="Hall N."/>
            <person name="Watson M."/>
            <person name="Adriaenssens E.M."/>
            <person name="Foster-Nyarko E."/>
            <person name="Jarju S."/>
            <person name="Secka A."/>
            <person name="Antonio M."/>
            <person name="Oren A."/>
            <person name="Chaudhuri R."/>
            <person name="La Ragione R.M."/>
            <person name="Hildebrand F."/>
            <person name="Pallen M.J."/>
        </authorList>
    </citation>
    <scope>NUCLEOTIDE SEQUENCE [LARGE SCALE GENOMIC DNA]</scope>
    <source>
        <strain evidence="2 3">Sa2YVA2</strain>
    </source>
</reference>
<dbReference type="InterPro" id="IPR025552">
    <property type="entry name" value="YkyB"/>
</dbReference>
<proteinExistence type="predicted"/>
<organism evidence="2 3">
    <name type="scientific">Sporosarcina quadrami</name>
    <dbReference type="NCBI Taxonomy" id="2762234"/>
    <lineage>
        <taxon>Bacteria</taxon>
        <taxon>Bacillati</taxon>
        <taxon>Bacillota</taxon>
        <taxon>Bacilli</taxon>
        <taxon>Bacillales</taxon>
        <taxon>Caryophanaceae</taxon>
        <taxon>Sporosarcina</taxon>
    </lineage>
</organism>
<evidence type="ECO:0008006" key="4">
    <source>
        <dbReference type="Google" id="ProtNLM"/>
    </source>
</evidence>
<dbReference type="EMBL" id="JACSQN010000002">
    <property type="protein sequence ID" value="MBD7983356.1"/>
    <property type="molecule type" value="Genomic_DNA"/>
</dbReference>
<feature type="compositionally biased region" description="Polar residues" evidence="1">
    <location>
        <begin position="146"/>
        <end position="158"/>
    </location>
</feature>
<name>A0ABR8U5P3_9BACL</name>
<comment type="caution">
    <text evidence="2">The sequence shown here is derived from an EMBL/GenBank/DDBJ whole genome shotgun (WGS) entry which is preliminary data.</text>
</comment>
<gene>
    <name evidence="2" type="ORF">H9649_02090</name>
</gene>
<keyword evidence="3" id="KW-1185">Reference proteome</keyword>
<feature type="region of interest" description="Disordered" evidence="1">
    <location>
        <begin position="121"/>
        <end position="158"/>
    </location>
</feature>
<protein>
    <recommendedName>
        <fullName evidence="4">YkyB-like protein</fullName>
    </recommendedName>
</protein>
<evidence type="ECO:0000313" key="2">
    <source>
        <dbReference type="EMBL" id="MBD7983356.1"/>
    </source>
</evidence>
<evidence type="ECO:0000313" key="3">
    <source>
        <dbReference type="Proteomes" id="UP000626786"/>
    </source>
</evidence>
<evidence type="ECO:0000256" key="1">
    <source>
        <dbReference type="SAM" id="MobiDB-lite"/>
    </source>
</evidence>
<dbReference type="Proteomes" id="UP000626786">
    <property type="component" value="Unassembled WGS sequence"/>
</dbReference>
<dbReference type="RefSeq" id="WP_191693006.1">
    <property type="nucleotide sequence ID" value="NZ_JACSQN010000002.1"/>
</dbReference>
<dbReference type="Pfam" id="PF14177">
    <property type="entry name" value="YkyB"/>
    <property type="match status" value="1"/>
</dbReference>